<evidence type="ECO:0000313" key="1">
    <source>
        <dbReference type="EMBL" id="GEN99992.1"/>
    </source>
</evidence>
<reference evidence="1 2" key="1">
    <citation type="submission" date="2019-07" db="EMBL/GenBank/DDBJ databases">
        <title>Whole genome shotgun sequence of Novosphingobium sediminis NBRC 106119.</title>
        <authorList>
            <person name="Hosoyama A."/>
            <person name="Uohara A."/>
            <person name="Ohji S."/>
            <person name="Ichikawa N."/>
        </authorList>
    </citation>
    <scope>NUCLEOTIDE SEQUENCE [LARGE SCALE GENOMIC DNA]</scope>
    <source>
        <strain evidence="1 2">NBRC 106119</strain>
    </source>
</reference>
<dbReference type="EMBL" id="BJYR01000012">
    <property type="protein sequence ID" value="GEN99992.1"/>
    <property type="molecule type" value="Genomic_DNA"/>
</dbReference>
<dbReference type="Proteomes" id="UP000321464">
    <property type="component" value="Unassembled WGS sequence"/>
</dbReference>
<evidence type="ECO:0000313" key="2">
    <source>
        <dbReference type="Proteomes" id="UP000321464"/>
    </source>
</evidence>
<dbReference type="OrthoDB" id="7475114at2"/>
<accession>A0A512AJZ6</accession>
<gene>
    <name evidence="1" type="ORF">NSE01_18250</name>
</gene>
<name>A0A512AJZ6_9SPHN</name>
<sequence>MDIAEDDPALSRAQRRALRRIYNGRTVPILAGGREFLTFREARVWLVTLPAGERDAACAEMIAQAK</sequence>
<dbReference type="AlphaFoldDB" id="A0A512AJZ6"/>
<protein>
    <submittedName>
        <fullName evidence="1">Uncharacterized protein</fullName>
    </submittedName>
</protein>
<proteinExistence type="predicted"/>
<dbReference type="RefSeq" id="WP_147159309.1">
    <property type="nucleotide sequence ID" value="NZ_BJYR01000012.1"/>
</dbReference>
<organism evidence="1 2">
    <name type="scientific">Novosphingobium sediminis</name>
    <dbReference type="NCBI Taxonomy" id="707214"/>
    <lineage>
        <taxon>Bacteria</taxon>
        <taxon>Pseudomonadati</taxon>
        <taxon>Pseudomonadota</taxon>
        <taxon>Alphaproteobacteria</taxon>
        <taxon>Sphingomonadales</taxon>
        <taxon>Sphingomonadaceae</taxon>
        <taxon>Novosphingobium</taxon>
    </lineage>
</organism>
<keyword evidence="2" id="KW-1185">Reference proteome</keyword>
<comment type="caution">
    <text evidence="1">The sequence shown here is derived from an EMBL/GenBank/DDBJ whole genome shotgun (WGS) entry which is preliminary data.</text>
</comment>